<keyword evidence="3" id="KW-0813">Transport</keyword>
<dbReference type="Gene3D" id="1.20.1510.10">
    <property type="entry name" value="Cation efflux protein transmembrane domain"/>
    <property type="match status" value="1"/>
</dbReference>
<dbReference type="PANTHER" id="PTHR43840">
    <property type="entry name" value="MITOCHONDRIAL METAL TRANSPORTER 1-RELATED"/>
    <property type="match status" value="1"/>
</dbReference>
<evidence type="ECO:0000256" key="3">
    <source>
        <dbReference type="ARBA" id="ARBA00022448"/>
    </source>
</evidence>
<dbReference type="InterPro" id="IPR027470">
    <property type="entry name" value="Cation_efflux_CTD"/>
</dbReference>
<evidence type="ECO:0000256" key="2">
    <source>
        <dbReference type="ARBA" id="ARBA00008114"/>
    </source>
</evidence>
<dbReference type="NCBIfam" id="TIGR01297">
    <property type="entry name" value="CDF"/>
    <property type="match status" value="1"/>
</dbReference>
<dbReference type="PANTHER" id="PTHR43840:SF15">
    <property type="entry name" value="MITOCHONDRIAL METAL TRANSPORTER 1-RELATED"/>
    <property type="match status" value="1"/>
</dbReference>
<dbReference type="STRING" id="112901.SAMN04488500_10463"/>
<dbReference type="InterPro" id="IPR027469">
    <property type="entry name" value="Cation_efflux_TMD_sf"/>
</dbReference>
<feature type="transmembrane region" description="Helical" evidence="7">
    <location>
        <begin position="113"/>
        <end position="134"/>
    </location>
</feature>
<dbReference type="EMBL" id="FWXI01000004">
    <property type="protein sequence ID" value="SMC49640.1"/>
    <property type="molecule type" value="Genomic_DNA"/>
</dbReference>
<feature type="transmembrane region" description="Helical" evidence="7">
    <location>
        <begin position="160"/>
        <end position="181"/>
    </location>
</feature>
<dbReference type="InterPro" id="IPR036837">
    <property type="entry name" value="Cation_efflux_CTD_sf"/>
</dbReference>
<evidence type="ECO:0000256" key="4">
    <source>
        <dbReference type="ARBA" id="ARBA00022692"/>
    </source>
</evidence>
<dbReference type="SUPFAM" id="SSF161111">
    <property type="entry name" value="Cation efflux protein transmembrane domain-like"/>
    <property type="match status" value="1"/>
</dbReference>
<comment type="similarity">
    <text evidence="2">Belongs to the cation diffusion facilitator (CDF) transporter (TC 2.A.4) family.</text>
</comment>
<feature type="transmembrane region" description="Helical" evidence="7">
    <location>
        <begin position="81"/>
        <end position="101"/>
    </location>
</feature>
<comment type="subcellular location">
    <subcellularLocation>
        <location evidence="1">Membrane</location>
        <topology evidence="1">Multi-pass membrane protein</topology>
    </subcellularLocation>
</comment>
<feature type="transmembrane region" description="Helical" evidence="7">
    <location>
        <begin position="37"/>
        <end position="60"/>
    </location>
</feature>
<dbReference type="GO" id="GO:0008324">
    <property type="term" value="F:monoatomic cation transmembrane transporter activity"/>
    <property type="evidence" value="ECO:0007669"/>
    <property type="project" value="InterPro"/>
</dbReference>
<feature type="transmembrane region" description="Helical" evidence="7">
    <location>
        <begin position="12"/>
        <end position="31"/>
    </location>
</feature>
<evidence type="ECO:0000256" key="6">
    <source>
        <dbReference type="ARBA" id="ARBA00023136"/>
    </source>
</evidence>
<feature type="domain" description="Cation efflux protein transmembrane" evidence="8">
    <location>
        <begin position="14"/>
        <end position="213"/>
    </location>
</feature>
<keyword evidence="5 7" id="KW-1133">Transmembrane helix</keyword>
<dbReference type="RefSeq" id="WP_084574727.1">
    <property type="nucleotide sequence ID" value="NZ_CP155572.1"/>
</dbReference>
<dbReference type="Pfam" id="PF01545">
    <property type="entry name" value="Cation_efflux"/>
    <property type="match status" value="1"/>
</dbReference>
<evidence type="ECO:0000256" key="7">
    <source>
        <dbReference type="SAM" id="Phobius"/>
    </source>
</evidence>
<dbReference type="InterPro" id="IPR050291">
    <property type="entry name" value="CDF_Transporter"/>
</dbReference>
<keyword evidence="4 7" id="KW-0812">Transmembrane</keyword>
<evidence type="ECO:0000259" key="8">
    <source>
        <dbReference type="Pfam" id="PF01545"/>
    </source>
</evidence>
<evidence type="ECO:0000256" key="5">
    <source>
        <dbReference type="ARBA" id="ARBA00022989"/>
    </source>
</evidence>
<dbReference type="SUPFAM" id="SSF160240">
    <property type="entry name" value="Cation efflux protein cytoplasmic domain-like"/>
    <property type="match status" value="1"/>
</dbReference>
<dbReference type="GO" id="GO:0016020">
    <property type="term" value="C:membrane"/>
    <property type="evidence" value="ECO:0007669"/>
    <property type="project" value="UniProtKB-SubCell"/>
</dbReference>
<feature type="domain" description="Cation efflux protein cytoplasmic" evidence="9">
    <location>
        <begin position="225"/>
        <end position="290"/>
    </location>
</feature>
<keyword evidence="11" id="KW-1185">Reference proteome</keyword>
<keyword evidence="6 7" id="KW-0472">Membrane</keyword>
<reference evidence="10 11" key="1">
    <citation type="submission" date="2017-04" db="EMBL/GenBank/DDBJ databases">
        <authorList>
            <person name="Afonso C.L."/>
            <person name="Miller P.J."/>
            <person name="Scott M.A."/>
            <person name="Spackman E."/>
            <person name="Goraichik I."/>
            <person name="Dimitrov K.M."/>
            <person name="Suarez D.L."/>
            <person name="Swayne D.E."/>
        </authorList>
    </citation>
    <scope>NUCLEOTIDE SEQUENCE [LARGE SCALE GENOMIC DNA]</scope>
    <source>
        <strain evidence="10 11">DSM 5090</strain>
    </source>
</reference>
<name>A0A1W1ZM56_9FIRM</name>
<organism evidence="10 11">
    <name type="scientific">Sporomusa malonica</name>
    <dbReference type="NCBI Taxonomy" id="112901"/>
    <lineage>
        <taxon>Bacteria</taxon>
        <taxon>Bacillati</taxon>
        <taxon>Bacillota</taxon>
        <taxon>Negativicutes</taxon>
        <taxon>Selenomonadales</taxon>
        <taxon>Sporomusaceae</taxon>
        <taxon>Sporomusa</taxon>
    </lineage>
</organism>
<gene>
    <name evidence="10" type="ORF">SAMN04488500_10463</name>
</gene>
<accession>A0A1W1ZM56</accession>
<proteinExistence type="inferred from homology"/>
<dbReference type="InterPro" id="IPR058533">
    <property type="entry name" value="Cation_efflux_TM"/>
</dbReference>
<evidence type="ECO:0000256" key="1">
    <source>
        <dbReference type="ARBA" id="ARBA00004141"/>
    </source>
</evidence>
<feature type="transmembrane region" description="Helical" evidence="7">
    <location>
        <begin position="187"/>
        <end position="205"/>
    </location>
</feature>
<dbReference type="OrthoDB" id="2000250at2"/>
<sequence>MSIKEKSSKERAVLTSLIIGVVSLVPSLIVATKANSIILFADLIRSGSETLSVLLAWLTIRKTAKGELFRYNYGYGKLESMTSMAVAGAMMISFSVILYQVMARMNTPVQLNIGAVTIAIILATGAFALNYWMFLKYKRISKSSPSPIAESQWRLFRFKMFANTCVIVSLGSNIILANYSWAQYIDPLASLILLGFILFSAYSIVSKSVYDLLDRTLEEELQILIIKELATYFDQYSFLHGIRSRRAGGDIFIDILLEFESTLTVGKAQAIADNIKANLEAKIKRSQVMIILASKPLDSL</sequence>
<protein>
    <submittedName>
        <fullName evidence="10">Cation diffusion facilitator family transporter</fullName>
    </submittedName>
</protein>
<dbReference type="AlphaFoldDB" id="A0A1W1ZM56"/>
<evidence type="ECO:0000313" key="11">
    <source>
        <dbReference type="Proteomes" id="UP000192738"/>
    </source>
</evidence>
<evidence type="ECO:0000259" key="9">
    <source>
        <dbReference type="Pfam" id="PF16916"/>
    </source>
</evidence>
<dbReference type="InterPro" id="IPR002524">
    <property type="entry name" value="Cation_efflux"/>
</dbReference>
<evidence type="ECO:0000313" key="10">
    <source>
        <dbReference type="EMBL" id="SMC49640.1"/>
    </source>
</evidence>
<dbReference type="Proteomes" id="UP000192738">
    <property type="component" value="Unassembled WGS sequence"/>
</dbReference>
<dbReference type="Pfam" id="PF16916">
    <property type="entry name" value="ZT_dimer"/>
    <property type="match status" value="1"/>
</dbReference>
<dbReference type="Gene3D" id="3.30.70.1350">
    <property type="entry name" value="Cation efflux protein, cytoplasmic domain"/>
    <property type="match status" value="1"/>
</dbReference>